<gene>
    <name evidence="8" type="ORF">ZIOFF_004269</name>
</gene>
<dbReference type="PANTHER" id="PTHR47287">
    <property type="entry name" value="C2H2 AND C2HC ZINC FINGERS SUPERFAMILY PROTEIN"/>
    <property type="match status" value="1"/>
</dbReference>
<dbReference type="EMBL" id="JACMSC010000001">
    <property type="protein sequence ID" value="KAG6539116.1"/>
    <property type="molecule type" value="Genomic_DNA"/>
</dbReference>
<dbReference type="Proteomes" id="UP000734854">
    <property type="component" value="Unassembled WGS sequence"/>
</dbReference>
<accession>A0A8J5M0B1</accession>
<dbReference type="GO" id="GO:0005634">
    <property type="term" value="C:nucleus"/>
    <property type="evidence" value="ECO:0007669"/>
    <property type="project" value="UniProtKB-SubCell"/>
</dbReference>
<keyword evidence="2" id="KW-0479">Metal-binding</keyword>
<proteinExistence type="predicted"/>
<evidence type="ECO:0000313" key="9">
    <source>
        <dbReference type="Proteomes" id="UP000734854"/>
    </source>
</evidence>
<organism evidence="8 9">
    <name type="scientific">Zingiber officinale</name>
    <name type="common">Ginger</name>
    <name type="synonym">Amomum zingiber</name>
    <dbReference type="NCBI Taxonomy" id="94328"/>
    <lineage>
        <taxon>Eukaryota</taxon>
        <taxon>Viridiplantae</taxon>
        <taxon>Streptophyta</taxon>
        <taxon>Embryophyta</taxon>
        <taxon>Tracheophyta</taxon>
        <taxon>Spermatophyta</taxon>
        <taxon>Magnoliopsida</taxon>
        <taxon>Liliopsida</taxon>
        <taxon>Zingiberales</taxon>
        <taxon>Zingiberaceae</taxon>
        <taxon>Zingiber</taxon>
    </lineage>
</organism>
<dbReference type="AlphaFoldDB" id="A0A8J5M0B1"/>
<dbReference type="PANTHER" id="PTHR47287:SF15">
    <property type="entry name" value="ZINC FINGER PROTEIN 3-LIKE"/>
    <property type="match status" value="1"/>
</dbReference>
<dbReference type="GO" id="GO:0009788">
    <property type="term" value="P:negative regulation of abscisic acid-activated signaling pathway"/>
    <property type="evidence" value="ECO:0007669"/>
    <property type="project" value="InterPro"/>
</dbReference>
<keyword evidence="9" id="KW-1185">Reference proteome</keyword>
<comment type="subcellular location">
    <subcellularLocation>
        <location evidence="1">Nucleus</location>
    </subcellularLocation>
</comment>
<keyword evidence="4" id="KW-0862">Zinc</keyword>
<comment type="caution">
    <text evidence="8">The sequence shown here is derived from an EMBL/GenBank/DDBJ whole genome shotgun (WGS) entry which is preliminary data.</text>
</comment>
<protein>
    <recommendedName>
        <fullName evidence="7">C2H2-type domain-containing protein</fullName>
    </recommendedName>
</protein>
<evidence type="ECO:0000256" key="4">
    <source>
        <dbReference type="ARBA" id="ARBA00022833"/>
    </source>
</evidence>
<dbReference type="SUPFAM" id="SSF57667">
    <property type="entry name" value="beta-beta-alpha zinc fingers"/>
    <property type="match status" value="1"/>
</dbReference>
<feature type="domain" description="C2H2-type" evidence="7">
    <location>
        <begin position="96"/>
        <end position="123"/>
    </location>
</feature>
<dbReference type="Pfam" id="PF13912">
    <property type="entry name" value="zf-C2H2_6"/>
    <property type="match status" value="1"/>
</dbReference>
<evidence type="ECO:0000259" key="7">
    <source>
        <dbReference type="PROSITE" id="PS50157"/>
    </source>
</evidence>
<reference evidence="8 9" key="1">
    <citation type="submission" date="2020-08" db="EMBL/GenBank/DDBJ databases">
        <title>Plant Genome Project.</title>
        <authorList>
            <person name="Zhang R.-G."/>
        </authorList>
    </citation>
    <scope>NUCLEOTIDE SEQUENCE [LARGE SCALE GENOMIC DNA]</scope>
    <source>
        <tissue evidence="8">Rhizome</tissue>
    </source>
</reference>
<keyword evidence="3 6" id="KW-0863">Zinc-finger</keyword>
<evidence type="ECO:0000256" key="1">
    <source>
        <dbReference type="ARBA" id="ARBA00004123"/>
    </source>
</evidence>
<dbReference type="PROSITE" id="PS00028">
    <property type="entry name" value="ZINC_FINGER_C2H2_1"/>
    <property type="match status" value="1"/>
</dbReference>
<dbReference type="InterPro" id="IPR013087">
    <property type="entry name" value="Znf_C2H2_type"/>
</dbReference>
<evidence type="ECO:0000313" key="8">
    <source>
        <dbReference type="EMBL" id="KAG6539116.1"/>
    </source>
</evidence>
<dbReference type="Gene3D" id="3.30.160.60">
    <property type="entry name" value="Classic Zinc Finger"/>
    <property type="match status" value="1"/>
</dbReference>
<dbReference type="PROSITE" id="PS50157">
    <property type="entry name" value="ZINC_FINGER_C2H2_2"/>
    <property type="match status" value="1"/>
</dbReference>
<sequence>MKNSGRWMGVLVATRVIGELPLLKVDESDELDMGDVEEDEPKRSLRNRILWHVKRLTFSALCVWLRYSVSMESGEENCCENLSLELCLQPSRPFVFTCNYCDRKFTTSQALGGHQNKHKVERKRLREQLQSGRHDSAAGNRTVEARESSMAARTTAWWGSLLYSSATGVDDAAAGEIIDLSLKL</sequence>
<dbReference type="InterPro" id="IPR044246">
    <property type="entry name" value="ZFP3-like"/>
</dbReference>
<evidence type="ECO:0000256" key="6">
    <source>
        <dbReference type="PROSITE-ProRule" id="PRU00042"/>
    </source>
</evidence>
<evidence type="ECO:0000256" key="2">
    <source>
        <dbReference type="ARBA" id="ARBA00022723"/>
    </source>
</evidence>
<evidence type="ECO:0000256" key="5">
    <source>
        <dbReference type="ARBA" id="ARBA00023242"/>
    </source>
</evidence>
<dbReference type="InterPro" id="IPR036236">
    <property type="entry name" value="Znf_C2H2_sf"/>
</dbReference>
<keyword evidence="5" id="KW-0539">Nucleus</keyword>
<dbReference type="GO" id="GO:0008270">
    <property type="term" value="F:zinc ion binding"/>
    <property type="evidence" value="ECO:0007669"/>
    <property type="project" value="UniProtKB-KW"/>
</dbReference>
<evidence type="ECO:0000256" key="3">
    <source>
        <dbReference type="ARBA" id="ARBA00022771"/>
    </source>
</evidence>
<name>A0A8J5M0B1_ZINOF</name>